<gene>
    <name evidence="2" type="ORF">EVAR_47206_1</name>
</gene>
<evidence type="ECO:0000256" key="1">
    <source>
        <dbReference type="SAM" id="MobiDB-lite"/>
    </source>
</evidence>
<evidence type="ECO:0000313" key="2">
    <source>
        <dbReference type="EMBL" id="GBP67254.1"/>
    </source>
</evidence>
<comment type="caution">
    <text evidence="2">The sequence shown here is derived from an EMBL/GenBank/DDBJ whole genome shotgun (WGS) entry which is preliminary data.</text>
</comment>
<proteinExistence type="predicted"/>
<dbReference type="Proteomes" id="UP000299102">
    <property type="component" value="Unassembled WGS sequence"/>
</dbReference>
<dbReference type="EMBL" id="BGZK01000978">
    <property type="protein sequence ID" value="GBP67254.1"/>
    <property type="molecule type" value="Genomic_DNA"/>
</dbReference>
<protein>
    <submittedName>
        <fullName evidence="2">Uncharacterized protein</fullName>
    </submittedName>
</protein>
<accession>A0A4C1XX76</accession>
<evidence type="ECO:0000313" key="3">
    <source>
        <dbReference type="Proteomes" id="UP000299102"/>
    </source>
</evidence>
<feature type="region of interest" description="Disordered" evidence="1">
    <location>
        <begin position="33"/>
        <end position="68"/>
    </location>
</feature>
<keyword evidence="3" id="KW-1185">Reference proteome</keyword>
<organism evidence="2 3">
    <name type="scientific">Eumeta variegata</name>
    <name type="common">Bagworm moth</name>
    <name type="synonym">Eumeta japonica</name>
    <dbReference type="NCBI Taxonomy" id="151549"/>
    <lineage>
        <taxon>Eukaryota</taxon>
        <taxon>Metazoa</taxon>
        <taxon>Ecdysozoa</taxon>
        <taxon>Arthropoda</taxon>
        <taxon>Hexapoda</taxon>
        <taxon>Insecta</taxon>
        <taxon>Pterygota</taxon>
        <taxon>Neoptera</taxon>
        <taxon>Endopterygota</taxon>
        <taxon>Lepidoptera</taxon>
        <taxon>Glossata</taxon>
        <taxon>Ditrysia</taxon>
        <taxon>Tineoidea</taxon>
        <taxon>Psychidae</taxon>
        <taxon>Oiketicinae</taxon>
        <taxon>Eumeta</taxon>
    </lineage>
</organism>
<reference evidence="2 3" key="1">
    <citation type="journal article" date="2019" name="Commun. Biol.">
        <title>The bagworm genome reveals a unique fibroin gene that provides high tensile strength.</title>
        <authorList>
            <person name="Kono N."/>
            <person name="Nakamura H."/>
            <person name="Ohtoshi R."/>
            <person name="Tomita M."/>
            <person name="Numata K."/>
            <person name="Arakawa K."/>
        </authorList>
    </citation>
    <scope>NUCLEOTIDE SEQUENCE [LARGE SCALE GENOMIC DNA]</scope>
</reference>
<dbReference type="AlphaFoldDB" id="A0A4C1XX76"/>
<name>A0A4C1XX76_EUMVA</name>
<sequence>MAVVIFSFISLVAGRRLRREGKNLNAPDLYSNRSPDGITEFSRSENSFLSPGERRGKAPPSRDSGGRRVPVTWINLKTRLLTGPTALCPLNKPLSGIHVGNRCKPRITKFMLTLVGFTGVQHIIPLQLLHSIIKT</sequence>